<dbReference type="RefSeq" id="WP_049694685.1">
    <property type="nucleotide sequence ID" value="NZ_CP016540.2"/>
</dbReference>
<gene>
    <name evidence="3" type="ORF">I858_011470</name>
</gene>
<reference evidence="3" key="1">
    <citation type="submission" date="2016-10" db="EMBL/GenBank/DDBJ databases">
        <authorList>
            <person name="See-Too W.S."/>
        </authorList>
    </citation>
    <scope>NUCLEOTIDE SEQUENCE</scope>
    <source>
        <strain evidence="3">L10.15</strain>
    </source>
</reference>
<dbReference type="Gene3D" id="1.10.260.40">
    <property type="entry name" value="lambda repressor-like DNA-binding domains"/>
    <property type="match status" value="1"/>
</dbReference>
<dbReference type="CDD" id="cd00093">
    <property type="entry name" value="HTH_XRE"/>
    <property type="match status" value="1"/>
</dbReference>
<keyword evidence="4" id="KW-1185">Reference proteome</keyword>
<dbReference type="InterPro" id="IPR001387">
    <property type="entry name" value="Cro/C1-type_HTH"/>
</dbReference>
<dbReference type="GO" id="GO:0005829">
    <property type="term" value="C:cytosol"/>
    <property type="evidence" value="ECO:0007669"/>
    <property type="project" value="TreeGrafter"/>
</dbReference>
<dbReference type="InterPro" id="IPR050807">
    <property type="entry name" value="TransReg_Diox_bact_type"/>
</dbReference>
<name>A0A1B1S340_9BACL</name>
<protein>
    <submittedName>
        <fullName evidence="3">Transcriptional regulator</fullName>
    </submittedName>
</protein>
<accession>A0A1B1S340</accession>
<dbReference type="InterPro" id="IPR010982">
    <property type="entry name" value="Lambda_DNA-bd_dom_sf"/>
</dbReference>
<organism evidence="3 4">
    <name type="scientific">Planococcus versutus</name>
    <dbReference type="NCBI Taxonomy" id="1302659"/>
    <lineage>
        <taxon>Bacteria</taxon>
        <taxon>Bacillati</taxon>
        <taxon>Bacillota</taxon>
        <taxon>Bacilli</taxon>
        <taxon>Bacillales</taxon>
        <taxon>Caryophanaceae</taxon>
        <taxon>Planococcus</taxon>
    </lineage>
</organism>
<sequence length="115" mass="13328">MERIGNRLKSLREKRQMSVDEVAKALGFAKSVVWGYESAKKQVSVSHLELFADYYDVSVDYLLERNQKANTLDLLQLPLSNSIKVVVDDQYVNKEELAEVTSYLQIKRRLQEESM</sequence>
<keyword evidence="1" id="KW-0238">DNA-binding</keyword>
<dbReference type="SUPFAM" id="SSF47413">
    <property type="entry name" value="lambda repressor-like DNA-binding domains"/>
    <property type="match status" value="1"/>
</dbReference>
<evidence type="ECO:0000313" key="3">
    <source>
        <dbReference type="EMBL" id="ANU27604.1"/>
    </source>
</evidence>
<dbReference type="PANTHER" id="PTHR46797:SF1">
    <property type="entry name" value="METHYLPHOSPHONATE SYNTHASE"/>
    <property type="match status" value="1"/>
</dbReference>
<dbReference type="GO" id="GO:0003700">
    <property type="term" value="F:DNA-binding transcription factor activity"/>
    <property type="evidence" value="ECO:0007669"/>
    <property type="project" value="TreeGrafter"/>
</dbReference>
<dbReference type="EMBL" id="CP016540">
    <property type="protein sequence ID" value="ANU27604.1"/>
    <property type="molecule type" value="Genomic_DNA"/>
</dbReference>
<evidence type="ECO:0000313" key="4">
    <source>
        <dbReference type="Proteomes" id="UP000053354"/>
    </source>
</evidence>
<dbReference type="AlphaFoldDB" id="A0A1B1S340"/>
<dbReference type="Proteomes" id="UP000053354">
    <property type="component" value="Chromosome"/>
</dbReference>
<proteinExistence type="predicted"/>
<dbReference type="PROSITE" id="PS50943">
    <property type="entry name" value="HTH_CROC1"/>
    <property type="match status" value="1"/>
</dbReference>
<evidence type="ECO:0000259" key="2">
    <source>
        <dbReference type="PROSITE" id="PS50943"/>
    </source>
</evidence>
<evidence type="ECO:0000256" key="1">
    <source>
        <dbReference type="ARBA" id="ARBA00023125"/>
    </source>
</evidence>
<feature type="domain" description="HTH cro/C1-type" evidence="2">
    <location>
        <begin position="8"/>
        <end position="62"/>
    </location>
</feature>
<dbReference type="GO" id="GO:0003677">
    <property type="term" value="F:DNA binding"/>
    <property type="evidence" value="ECO:0007669"/>
    <property type="project" value="UniProtKB-KW"/>
</dbReference>
<dbReference type="Pfam" id="PF13560">
    <property type="entry name" value="HTH_31"/>
    <property type="match status" value="1"/>
</dbReference>
<dbReference type="KEGG" id="pll:I858_011470"/>
<dbReference type="OrthoDB" id="8115576at2"/>
<dbReference type="SMART" id="SM00530">
    <property type="entry name" value="HTH_XRE"/>
    <property type="match status" value="1"/>
</dbReference>
<dbReference type="STRING" id="1302659.I858_011470"/>
<dbReference type="PANTHER" id="PTHR46797">
    <property type="entry name" value="HTH-TYPE TRANSCRIPTIONAL REGULATOR"/>
    <property type="match status" value="1"/>
</dbReference>